<evidence type="ECO:0000313" key="4">
    <source>
        <dbReference type="EMBL" id="MDQ0207602.1"/>
    </source>
</evidence>
<keyword evidence="1" id="KW-0238">DNA-binding</keyword>
<feature type="domain" description="Solute-binding protein family 5" evidence="2">
    <location>
        <begin position="176"/>
        <end position="405"/>
    </location>
</feature>
<evidence type="ECO:0000256" key="1">
    <source>
        <dbReference type="ARBA" id="ARBA00023125"/>
    </source>
</evidence>
<dbReference type="EMBL" id="JAUSUA010000003">
    <property type="protein sequence ID" value="MDQ0207602.1"/>
    <property type="molecule type" value="Genomic_DNA"/>
</dbReference>
<dbReference type="PANTHER" id="PTHR30290">
    <property type="entry name" value="PERIPLASMIC BINDING COMPONENT OF ABC TRANSPORTER"/>
    <property type="match status" value="1"/>
</dbReference>
<reference evidence="4 5" key="1">
    <citation type="submission" date="2023-07" db="EMBL/GenBank/DDBJ databases">
        <title>Genomic Encyclopedia of Type Strains, Phase IV (KMG-IV): sequencing the most valuable type-strain genomes for metagenomic binning, comparative biology and taxonomic classification.</title>
        <authorList>
            <person name="Goeker M."/>
        </authorList>
    </citation>
    <scope>NUCLEOTIDE SEQUENCE [LARGE SCALE GENOMIC DNA]</scope>
    <source>
        <strain evidence="4 5">DSM 19154</strain>
    </source>
</reference>
<keyword evidence="5" id="KW-1185">Reference proteome</keyword>
<dbReference type="Gene3D" id="3.40.190.10">
    <property type="entry name" value="Periplasmic binding protein-like II"/>
    <property type="match status" value="1"/>
</dbReference>
<organism evidence="4 5">
    <name type="scientific">Alkalicoccobacillus murimartini</name>
    <dbReference type="NCBI Taxonomy" id="171685"/>
    <lineage>
        <taxon>Bacteria</taxon>
        <taxon>Bacillati</taxon>
        <taxon>Bacillota</taxon>
        <taxon>Bacilli</taxon>
        <taxon>Bacillales</taxon>
        <taxon>Bacillaceae</taxon>
        <taxon>Alkalicoccobacillus</taxon>
    </lineage>
</organism>
<evidence type="ECO:0000259" key="3">
    <source>
        <dbReference type="Pfam" id="PF12793"/>
    </source>
</evidence>
<dbReference type="InterPro" id="IPR025370">
    <property type="entry name" value="SgrR_HTH_N"/>
</dbReference>
<dbReference type="PANTHER" id="PTHR30290:SF72">
    <property type="entry name" value="HTH-TYPE TRANSCRIPTIONAL REGULATOR SGRR"/>
    <property type="match status" value="1"/>
</dbReference>
<proteinExistence type="predicted"/>
<dbReference type="RefSeq" id="WP_306983032.1">
    <property type="nucleotide sequence ID" value="NZ_JAUSUA010000003.1"/>
</dbReference>
<accession>A0ABT9YIF0</accession>
<gene>
    <name evidence="4" type="ORF">J2S05_002403</name>
</gene>
<evidence type="ECO:0000313" key="5">
    <source>
        <dbReference type="Proteomes" id="UP001225034"/>
    </source>
</evidence>
<name>A0ABT9YIF0_9BACI</name>
<evidence type="ECO:0000259" key="2">
    <source>
        <dbReference type="Pfam" id="PF00496"/>
    </source>
</evidence>
<sequence>MNHWDHYKVLSEQFEHINDGERIPVSVKELEEILFCTRRNVILILKKLSSLEWIEWQPGIGRSKQSYLIMHKDMQELLLERIQWLLEQGKIKEALTILEELDLTSEWRNKVLGWLQEKQGYRQELNNGRKQDVLQFPYFRRMTSFDPIKAIRQTELHMIEQIYDGLLKRDCDSGEAVPHIAHHWQVNQGMTEWTFYLRKHVLFHNGQELTSDDVRFTLERLKKADNWMYRGLRSVNCIDEYTIVLTFHTPCPLLPRYLAYPSSVILPASTEDLVRHPIGTGPYRLVCDSQDLVELRAFDSYFNGRPLLDIIRMWILPTYYAGEMQRRADIQFFPFLLDENREVSEWNEISKVDLERKVLVCNSKKEGVLRDSPVRKAIAQFIDSEKLIQELGQNRYQPCTTLYAKSRHKVELSRSSTVEGETTLTLYTNEESLNVRDAEWLAEYLRLDVHVEVVTVPIHKLIQEHVREKADLILFSMVNTSDRELSFLHFLLGNGGVVVNLLKEELSTKINQMVEKATTQREPRDVLEQIEKMLTETYSVIPLYKTVQHAYIHPMAQGANLDDFGFLQYRKLWFKSPSKSYKIDPNR</sequence>
<protein>
    <submittedName>
        <fullName evidence="4">MarR-like DNA-binding transcriptional regulator SgrR of sgrS sRNA</fullName>
    </submittedName>
</protein>
<dbReference type="Gene3D" id="3.10.105.10">
    <property type="entry name" value="Dipeptide-binding Protein, Domain 3"/>
    <property type="match status" value="1"/>
</dbReference>
<dbReference type="InterPro" id="IPR000914">
    <property type="entry name" value="SBP_5_dom"/>
</dbReference>
<dbReference type="Pfam" id="PF00496">
    <property type="entry name" value="SBP_bac_5"/>
    <property type="match status" value="1"/>
</dbReference>
<comment type="caution">
    <text evidence="4">The sequence shown here is derived from an EMBL/GenBank/DDBJ whole genome shotgun (WGS) entry which is preliminary data.</text>
</comment>
<dbReference type="InterPro" id="IPR039424">
    <property type="entry name" value="SBP_5"/>
</dbReference>
<dbReference type="SUPFAM" id="SSF53850">
    <property type="entry name" value="Periplasmic binding protein-like II"/>
    <property type="match status" value="1"/>
</dbReference>
<dbReference type="Pfam" id="PF12793">
    <property type="entry name" value="SgrR_N"/>
    <property type="match status" value="1"/>
</dbReference>
<feature type="domain" description="Transcriptional regulator SgrR N-terminal HTH" evidence="3">
    <location>
        <begin position="13"/>
        <end position="100"/>
    </location>
</feature>
<dbReference type="Proteomes" id="UP001225034">
    <property type="component" value="Unassembled WGS sequence"/>
</dbReference>